<comment type="caution">
    <text evidence="1">The sequence shown here is derived from an EMBL/GenBank/DDBJ whole genome shotgun (WGS) entry which is preliminary data.</text>
</comment>
<dbReference type="Proteomes" id="UP000193933">
    <property type="component" value="Unassembled WGS sequence"/>
</dbReference>
<dbReference type="OrthoDB" id="6534443at2"/>
<dbReference type="EMBL" id="MLFN01000009">
    <property type="protein sequence ID" value="ORM54380.1"/>
    <property type="molecule type" value="Genomic_DNA"/>
</dbReference>
<accession>A0A1X1BZG2</accession>
<evidence type="ECO:0000313" key="2">
    <source>
        <dbReference type="Proteomes" id="UP000193933"/>
    </source>
</evidence>
<reference evidence="1 2" key="1">
    <citation type="journal article" date="2017" name="Antonie Van Leeuwenhoek">
        <title>Phylogenomic resolution of the bacterial genus Pantoea and its relationship with Erwinia and Tatumella.</title>
        <authorList>
            <person name="Palmer M."/>
            <person name="Steenkamp E.T."/>
            <person name="Coetzee M.P."/>
            <person name="Chan W.Y."/>
            <person name="van Zyl E."/>
            <person name="De Maayer P."/>
            <person name="Coutinho T.A."/>
            <person name="Blom J."/>
            <person name="Smits T.H."/>
            <person name="Duffy B."/>
            <person name="Venter S.N."/>
        </authorList>
    </citation>
    <scope>NUCLEOTIDE SEQUENCE [LARGE SCALE GENOMIC DNA]</scope>
    <source>
        <strain evidence="1 2">LMG 24534</strain>
    </source>
</reference>
<organism evidence="1 2">
    <name type="scientific">Pantoea conspicua</name>
    <dbReference type="NCBI Taxonomy" id="472705"/>
    <lineage>
        <taxon>Bacteria</taxon>
        <taxon>Pseudomonadati</taxon>
        <taxon>Pseudomonadota</taxon>
        <taxon>Gammaproteobacteria</taxon>
        <taxon>Enterobacterales</taxon>
        <taxon>Erwiniaceae</taxon>
        <taxon>Pantoea</taxon>
    </lineage>
</organism>
<sequence length="237" mass="26486">MHFSFSKGSSIERLVHYPQVEIKELARALANVDPNLRNDELPKDKNSIISDYCVYLIRVNRNLHAILKSQGKQKELDILYPKTIATNSPIEANILFSSCFILLEKDVTPDVLIERCTQALSQTYKKYGESLIFQCGGEKAVLIAKENAQDKRGAHKKNEENASLHKIIGLLAINLAMEKSASGSTKWINNAGSPSIEPLHRLLSDYAKSNGISQKGMGKSSFYDKLRASLNSLYDEE</sequence>
<name>A0A1X1BZG2_9GAMM</name>
<keyword evidence="2" id="KW-1185">Reference proteome</keyword>
<dbReference type="RefSeq" id="WP_094119892.1">
    <property type="nucleotide sequence ID" value="NZ_MLFN01000009.1"/>
</dbReference>
<evidence type="ECO:0000313" key="1">
    <source>
        <dbReference type="EMBL" id="ORM54380.1"/>
    </source>
</evidence>
<proteinExistence type="predicted"/>
<gene>
    <name evidence="1" type="ORF">HA41_05155</name>
</gene>
<dbReference type="AlphaFoldDB" id="A0A1X1BZG2"/>
<protein>
    <submittedName>
        <fullName evidence="1">Uncharacterized protein</fullName>
    </submittedName>
</protein>